<dbReference type="AlphaFoldDB" id="A0A2B4SPC1"/>
<protein>
    <submittedName>
        <fullName evidence="2">Uncharacterized protein</fullName>
    </submittedName>
</protein>
<keyword evidence="1" id="KW-1133">Transmembrane helix</keyword>
<accession>A0A2B4SPC1</accession>
<dbReference type="Proteomes" id="UP000225706">
    <property type="component" value="Unassembled WGS sequence"/>
</dbReference>
<dbReference type="SUPFAM" id="SSF53850">
    <property type="entry name" value="Periplasmic binding protein-like II"/>
    <property type="match status" value="1"/>
</dbReference>
<keyword evidence="3" id="KW-1185">Reference proteome</keyword>
<dbReference type="OrthoDB" id="415460at2759"/>
<evidence type="ECO:0000313" key="2">
    <source>
        <dbReference type="EMBL" id="PFX32524.1"/>
    </source>
</evidence>
<gene>
    <name evidence="2" type="ORF">AWC38_SpisGene2649</name>
</gene>
<feature type="transmembrane region" description="Helical" evidence="1">
    <location>
        <begin position="165"/>
        <end position="191"/>
    </location>
</feature>
<dbReference type="Gene3D" id="3.40.190.10">
    <property type="entry name" value="Periplasmic binding protein-like II"/>
    <property type="match status" value="2"/>
</dbReference>
<reference evidence="3" key="1">
    <citation type="journal article" date="2017" name="bioRxiv">
        <title>Comparative analysis of the genomes of Stylophora pistillata and Acropora digitifera provides evidence for extensive differences between species of corals.</title>
        <authorList>
            <person name="Voolstra C.R."/>
            <person name="Li Y."/>
            <person name="Liew Y.J."/>
            <person name="Baumgarten S."/>
            <person name="Zoccola D."/>
            <person name="Flot J.-F."/>
            <person name="Tambutte S."/>
            <person name="Allemand D."/>
            <person name="Aranda M."/>
        </authorList>
    </citation>
    <scope>NUCLEOTIDE SEQUENCE [LARGE SCALE GENOMIC DNA]</scope>
</reference>
<proteinExistence type="predicted"/>
<name>A0A2B4SPC1_STYPI</name>
<feature type="transmembrane region" description="Helical" evidence="1">
    <location>
        <begin position="347"/>
        <end position="366"/>
    </location>
</feature>
<sequence>MKYWMKVFTAVFTGVAITHFNIVSAKDNSSTKEDEQEIKWFLNLTITWMAKPPYVALPTNGSLDSGPQGLIRDTLLRYMTFECGVLFGVEYQIQDRRVNSEYEMIELLRQNKVHVAAPIFEPKGERHYSEFPFFKVVDYPGTDFLTSEERNNKMSYVLDAVLRSWTLLAVTLVLTAISGVIMWALVGLHLWNQIVSITPMLFSRTPIGTVKNFRDHSSKVAVLGNGTEYQHAQQEEAEPIVHTSIDDAVKAVQSKDVDGIFIDHYTNIFYHSREKLKTLLTVKKLELQRGVGVLFSKDRKYLADCLNYQRSTILRSAQTITATYKLTKRSLAKQFSLFDDSSSFVKILLYILLGVLAGMLCIGIIWDRLIRKKSDKQKNSVIEWGAENKGMSLTERESILNDFEVAKRLLKQMQDHFTVLESKVSTIRDNR</sequence>
<evidence type="ECO:0000256" key="1">
    <source>
        <dbReference type="SAM" id="Phobius"/>
    </source>
</evidence>
<dbReference type="EMBL" id="LSMT01000022">
    <property type="protein sequence ID" value="PFX32524.1"/>
    <property type="molecule type" value="Genomic_DNA"/>
</dbReference>
<evidence type="ECO:0000313" key="3">
    <source>
        <dbReference type="Proteomes" id="UP000225706"/>
    </source>
</evidence>
<keyword evidence="1" id="KW-0812">Transmembrane</keyword>
<comment type="caution">
    <text evidence="2">The sequence shown here is derived from an EMBL/GenBank/DDBJ whole genome shotgun (WGS) entry which is preliminary data.</text>
</comment>
<keyword evidence="1" id="KW-0472">Membrane</keyword>
<organism evidence="2 3">
    <name type="scientific">Stylophora pistillata</name>
    <name type="common">Smooth cauliflower coral</name>
    <dbReference type="NCBI Taxonomy" id="50429"/>
    <lineage>
        <taxon>Eukaryota</taxon>
        <taxon>Metazoa</taxon>
        <taxon>Cnidaria</taxon>
        <taxon>Anthozoa</taxon>
        <taxon>Hexacorallia</taxon>
        <taxon>Scleractinia</taxon>
        <taxon>Astrocoeniina</taxon>
        <taxon>Pocilloporidae</taxon>
        <taxon>Stylophora</taxon>
    </lineage>
</organism>